<dbReference type="SUPFAM" id="SSF49777">
    <property type="entry name" value="PEBP-like"/>
    <property type="match status" value="1"/>
</dbReference>
<dbReference type="InterPro" id="IPR036610">
    <property type="entry name" value="PEBP-like_sf"/>
</dbReference>
<organism evidence="1 2">
    <name type="scientific">Cardiobacterium valvarum</name>
    <dbReference type="NCBI Taxonomy" id="194702"/>
    <lineage>
        <taxon>Bacteria</taxon>
        <taxon>Pseudomonadati</taxon>
        <taxon>Pseudomonadota</taxon>
        <taxon>Gammaproteobacteria</taxon>
        <taxon>Cardiobacteriales</taxon>
        <taxon>Cardiobacteriaceae</taxon>
        <taxon>Cardiobacterium</taxon>
    </lineage>
</organism>
<dbReference type="RefSeq" id="WP_115610967.1">
    <property type="nucleotide sequence ID" value="NZ_JBHLZC010000001.1"/>
</dbReference>
<gene>
    <name evidence="1" type="primary">ybhB</name>
    <name evidence="1" type="ORF">NCTC13294_00733</name>
</gene>
<dbReference type="EMBL" id="UFUW01000001">
    <property type="protein sequence ID" value="SUX20405.1"/>
    <property type="molecule type" value="Genomic_DNA"/>
</dbReference>
<name>A0A381E2P5_9GAMM</name>
<evidence type="ECO:0000313" key="1">
    <source>
        <dbReference type="EMBL" id="SUX20405.1"/>
    </source>
</evidence>
<evidence type="ECO:0000313" key="2">
    <source>
        <dbReference type="Proteomes" id="UP000254572"/>
    </source>
</evidence>
<sequence>MTAPFTLTSPAFNNNDTLPLAQVHNGAGGANRSPELHWANPPAGTKSFALTCYDPDAPTGSGFWHWYIINLPADVHSLAENVAVDGLPAGARHGRNDYGDYNYGGACPPPGHGAHRYIFTIHALDCDHLDLPQDVTTARIGFTVWQHSLGSASLTATFGR</sequence>
<keyword evidence="2" id="KW-1185">Reference proteome</keyword>
<dbReference type="PANTHER" id="PTHR30289">
    <property type="entry name" value="UNCHARACTERIZED PROTEIN YBCL-RELATED"/>
    <property type="match status" value="1"/>
</dbReference>
<reference evidence="1 2" key="1">
    <citation type="submission" date="2018-06" db="EMBL/GenBank/DDBJ databases">
        <authorList>
            <consortium name="Pathogen Informatics"/>
            <person name="Doyle S."/>
        </authorList>
    </citation>
    <scope>NUCLEOTIDE SEQUENCE [LARGE SCALE GENOMIC DNA]</scope>
    <source>
        <strain evidence="1 2">NCTC13294</strain>
    </source>
</reference>
<dbReference type="PANTHER" id="PTHR30289:SF1">
    <property type="entry name" value="PEBP (PHOSPHATIDYLETHANOLAMINE-BINDING PROTEIN) FAMILY PROTEIN"/>
    <property type="match status" value="1"/>
</dbReference>
<dbReference type="InterPro" id="IPR005247">
    <property type="entry name" value="YbhB_YbcL/LppC-like"/>
</dbReference>
<dbReference type="InterPro" id="IPR008914">
    <property type="entry name" value="PEBP"/>
</dbReference>
<dbReference type="NCBIfam" id="TIGR00481">
    <property type="entry name" value="YbhB/YbcL family Raf kinase inhibitor-like protein"/>
    <property type="match status" value="1"/>
</dbReference>
<dbReference type="Proteomes" id="UP000254572">
    <property type="component" value="Unassembled WGS sequence"/>
</dbReference>
<protein>
    <submittedName>
        <fullName evidence="1">Putative kinase inhibitor protein</fullName>
    </submittedName>
</protein>
<dbReference type="Pfam" id="PF01161">
    <property type="entry name" value="PBP"/>
    <property type="match status" value="1"/>
</dbReference>
<proteinExistence type="predicted"/>
<dbReference type="Gene3D" id="3.90.280.10">
    <property type="entry name" value="PEBP-like"/>
    <property type="match status" value="1"/>
</dbReference>
<accession>A0A381E2P5</accession>
<dbReference type="OrthoDB" id="9797506at2"/>
<dbReference type="CDD" id="cd00865">
    <property type="entry name" value="PEBP_bact_arch"/>
    <property type="match status" value="1"/>
</dbReference>
<dbReference type="AlphaFoldDB" id="A0A381E2P5"/>